<feature type="region of interest" description="Disordered" evidence="1">
    <location>
        <begin position="94"/>
        <end position="116"/>
    </location>
</feature>
<evidence type="ECO:0000313" key="3">
    <source>
        <dbReference type="Proteomes" id="UP001341840"/>
    </source>
</evidence>
<evidence type="ECO:0000313" key="2">
    <source>
        <dbReference type="EMBL" id="MED6172251.1"/>
    </source>
</evidence>
<sequence>MLTVEEQKTWRAVVPIVSFMYVRMYHMDWVKRQLGGEQPVPKDPVNLDGLLDVSARGRTSSGRRSMRIDTTTKEHILWMRVRIRHLSPPDVLDDPHLDNIPNDVPLTVSQPRDRLS</sequence>
<accession>A0ABU6VG58</accession>
<evidence type="ECO:0000256" key="1">
    <source>
        <dbReference type="SAM" id="MobiDB-lite"/>
    </source>
</evidence>
<gene>
    <name evidence="2" type="ORF">PIB30_048298</name>
</gene>
<proteinExistence type="predicted"/>
<name>A0ABU6VG58_9FABA</name>
<protein>
    <submittedName>
        <fullName evidence="2">Uncharacterized protein</fullName>
    </submittedName>
</protein>
<dbReference type="EMBL" id="JASCZI010151350">
    <property type="protein sequence ID" value="MED6172251.1"/>
    <property type="molecule type" value="Genomic_DNA"/>
</dbReference>
<keyword evidence="3" id="KW-1185">Reference proteome</keyword>
<organism evidence="2 3">
    <name type="scientific">Stylosanthes scabra</name>
    <dbReference type="NCBI Taxonomy" id="79078"/>
    <lineage>
        <taxon>Eukaryota</taxon>
        <taxon>Viridiplantae</taxon>
        <taxon>Streptophyta</taxon>
        <taxon>Embryophyta</taxon>
        <taxon>Tracheophyta</taxon>
        <taxon>Spermatophyta</taxon>
        <taxon>Magnoliopsida</taxon>
        <taxon>eudicotyledons</taxon>
        <taxon>Gunneridae</taxon>
        <taxon>Pentapetalae</taxon>
        <taxon>rosids</taxon>
        <taxon>fabids</taxon>
        <taxon>Fabales</taxon>
        <taxon>Fabaceae</taxon>
        <taxon>Papilionoideae</taxon>
        <taxon>50 kb inversion clade</taxon>
        <taxon>dalbergioids sensu lato</taxon>
        <taxon>Dalbergieae</taxon>
        <taxon>Pterocarpus clade</taxon>
        <taxon>Stylosanthes</taxon>
    </lineage>
</organism>
<dbReference type="Proteomes" id="UP001341840">
    <property type="component" value="Unassembled WGS sequence"/>
</dbReference>
<comment type="caution">
    <text evidence="2">The sequence shown here is derived from an EMBL/GenBank/DDBJ whole genome shotgun (WGS) entry which is preliminary data.</text>
</comment>
<reference evidence="2 3" key="1">
    <citation type="journal article" date="2023" name="Plants (Basel)">
        <title>Bridging the Gap: Combining Genomics and Transcriptomics Approaches to Understand Stylosanthes scabra, an Orphan Legume from the Brazilian Caatinga.</title>
        <authorList>
            <person name="Ferreira-Neto J.R.C."/>
            <person name="da Silva M.D."/>
            <person name="Binneck E."/>
            <person name="de Melo N.F."/>
            <person name="da Silva R.H."/>
            <person name="de Melo A.L.T.M."/>
            <person name="Pandolfi V."/>
            <person name="Bustamante F.O."/>
            <person name="Brasileiro-Vidal A.C."/>
            <person name="Benko-Iseppon A.M."/>
        </authorList>
    </citation>
    <scope>NUCLEOTIDE SEQUENCE [LARGE SCALE GENOMIC DNA]</scope>
    <source>
        <tissue evidence="2">Leaves</tissue>
    </source>
</reference>